<dbReference type="PIRSF" id="PIRSF004846">
    <property type="entry name" value="ModA"/>
    <property type="match status" value="1"/>
</dbReference>
<dbReference type="InParanoid" id="A0A0Q2R394"/>
<feature type="chain" id="PRO_5006196019" evidence="7">
    <location>
        <begin position="24"/>
        <end position="261"/>
    </location>
</feature>
<gene>
    <name evidence="8" type="primary">modA</name>
    <name evidence="8" type="ORF">AMR76_06110</name>
</gene>
<dbReference type="FunCoup" id="A0A0Q2R394">
    <property type="interactions" value="284"/>
</dbReference>
<accession>A0A0Q2R394</accession>
<dbReference type="FunFam" id="3.40.190.10:FF:000035">
    <property type="entry name" value="Molybdate ABC transporter substrate-binding protein"/>
    <property type="match status" value="1"/>
</dbReference>
<dbReference type="Proteomes" id="UP000051221">
    <property type="component" value="Unassembled WGS sequence"/>
</dbReference>
<comment type="caution">
    <text evidence="8">The sequence shown here is derived from an EMBL/GenBank/DDBJ whole genome shotgun (WGS) entry which is preliminary data.</text>
</comment>
<dbReference type="AlphaFoldDB" id="A0A0Q2R394"/>
<dbReference type="Gene3D" id="3.40.190.10">
    <property type="entry name" value="Periplasmic binding protein-like II"/>
    <property type="match status" value="2"/>
</dbReference>
<dbReference type="SUPFAM" id="SSF53850">
    <property type="entry name" value="Periplasmic binding protein-like II"/>
    <property type="match status" value="1"/>
</dbReference>
<evidence type="ECO:0000256" key="7">
    <source>
        <dbReference type="SAM" id="SignalP"/>
    </source>
</evidence>
<comment type="subunit">
    <text evidence="5">The complex is composed of two ATP-binding proteins (ModC), two transmembrane proteins (ModB) and a solute-binding protein (ModA).</text>
</comment>
<dbReference type="NCBIfam" id="TIGR01256">
    <property type="entry name" value="modA"/>
    <property type="match status" value="1"/>
</dbReference>
<sequence>MNNKMKKIAVLLGAVLASTSVWAKDTVNIYAASSMTNAVDDLITAYEADHDVDVVPVYGGSSSLARQIERGAPADVFLSANETWVSHLIKNNIVSRDNVTLLAGNQLVLIKPSASEQQPFDVANKQAWLNVLKDSRMAVGNTDAVPVGMYSKEALTNLGVWDTLQPKLAQTNNVRLALALVERGEAPLGMVYKTDAALTDNVAILSTFDPALHSAIHYPLVQITDKDASRAFVDFLKSDKAKAVMEHYGFRTDMGTETFAE</sequence>
<feature type="binding site" evidence="6">
    <location>
        <position position="192"/>
    </location>
    <ligand>
        <name>molybdate</name>
        <dbReference type="ChEBI" id="CHEBI:36264"/>
    </ligand>
</feature>
<feature type="binding site" evidence="6">
    <location>
        <position position="61"/>
    </location>
    <ligand>
        <name>molybdate</name>
        <dbReference type="ChEBI" id="CHEBI:36264"/>
    </ligand>
</feature>
<evidence type="ECO:0000256" key="5">
    <source>
        <dbReference type="ARBA" id="ARBA00062515"/>
    </source>
</evidence>
<evidence type="ECO:0000256" key="3">
    <source>
        <dbReference type="ARBA" id="ARBA00022723"/>
    </source>
</evidence>
<dbReference type="PANTHER" id="PTHR30632:SF17">
    <property type="entry name" value="MOLYBDATE-BINDING PROTEIN MODA"/>
    <property type="match status" value="1"/>
</dbReference>
<dbReference type="GO" id="GO:1901359">
    <property type="term" value="F:tungstate binding"/>
    <property type="evidence" value="ECO:0007669"/>
    <property type="project" value="UniProtKB-ARBA"/>
</dbReference>
<keyword evidence="2 6" id="KW-0500">Molybdenum</keyword>
<dbReference type="GO" id="GO:0046872">
    <property type="term" value="F:metal ion binding"/>
    <property type="evidence" value="ECO:0007669"/>
    <property type="project" value="UniProtKB-KW"/>
</dbReference>
<keyword evidence="4 7" id="KW-0732">Signal</keyword>
<dbReference type="GO" id="GO:0030288">
    <property type="term" value="C:outer membrane-bounded periplasmic space"/>
    <property type="evidence" value="ECO:0007669"/>
    <property type="project" value="TreeGrafter"/>
</dbReference>
<dbReference type="Pfam" id="PF13531">
    <property type="entry name" value="SBP_bac_11"/>
    <property type="match status" value="1"/>
</dbReference>
<dbReference type="InterPro" id="IPR005950">
    <property type="entry name" value="ModA"/>
</dbReference>
<organism evidence="8 9">
    <name type="scientific">Vibrio furnissii</name>
    <dbReference type="NCBI Taxonomy" id="29494"/>
    <lineage>
        <taxon>Bacteria</taxon>
        <taxon>Pseudomonadati</taxon>
        <taxon>Pseudomonadota</taxon>
        <taxon>Gammaproteobacteria</taxon>
        <taxon>Vibrionales</taxon>
        <taxon>Vibrionaceae</taxon>
        <taxon>Vibrio</taxon>
    </lineage>
</organism>
<dbReference type="OrthoDB" id="9785015at2"/>
<evidence type="ECO:0000256" key="6">
    <source>
        <dbReference type="PIRSR" id="PIRSR004846-1"/>
    </source>
</evidence>
<keyword evidence="9" id="KW-1185">Reference proteome</keyword>
<feature type="binding site" evidence="6">
    <location>
        <position position="34"/>
    </location>
    <ligand>
        <name>molybdate</name>
        <dbReference type="ChEBI" id="CHEBI:36264"/>
    </ligand>
</feature>
<dbReference type="RefSeq" id="WP_004726754.1">
    <property type="nucleotide sequence ID" value="NZ_CABLCD010000014.1"/>
</dbReference>
<dbReference type="GeneID" id="50536847"/>
<evidence type="ECO:0000256" key="4">
    <source>
        <dbReference type="ARBA" id="ARBA00022729"/>
    </source>
</evidence>
<proteinExistence type="inferred from homology"/>
<evidence type="ECO:0000256" key="1">
    <source>
        <dbReference type="ARBA" id="ARBA00009175"/>
    </source>
</evidence>
<feature type="binding site" evidence="6">
    <location>
        <position position="174"/>
    </location>
    <ligand>
        <name>molybdate</name>
        <dbReference type="ChEBI" id="CHEBI:36264"/>
    </ligand>
</feature>
<dbReference type="GO" id="GO:0015689">
    <property type="term" value="P:molybdate ion transport"/>
    <property type="evidence" value="ECO:0007669"/>
    <property type="project" value="InterPro"/>
</dbReference>
<evidence type="ECO:0000313" key="8">
    <source>
        <dbReference type="EMBL" id="KQH86661.1"/>
    </source>
</evidence>
<evidence type="ECO:0000256" key="2">
    <source>
        <dbReference type="ARBA" id="ARBA00022505"/>
    </source>
</evidence>
<feature type="signal peptide" evidence="7">
    <location>
        <begin position="1"/>
        <end position="23"/>
    </location>
</feature>
<protein>
    <submittedName>
        <fullName evidence="8">Molybdate transporter</fullName>
    </submittedName>
</protein>
<dbReference type="EMBL" id="LKHS01000005">
    <property type="protein sequence ID" value="KQH86661.1"/>
    <property type="molecule type" value="Genomic_DNA"/>
</dbReference>
<keyword evidence="3 6" id="KW-0479">Metal-binding</keyword>
<comment type="similarity">
    <text evidence="1">Belongs to the bacterial solute-binding protein ModA family.</text>
</comment>
<reference evidence="8 9" key="1">
    <citation type="submission" date="2015-08" db="EMBL/GenBank/DDBJ databases">
        <title>Antibacterial properties of a collection of Vibrionaceae strains.</title>
        <authorList>
            <person name="Giubergia S."/>
        </authorList>
    </citation>
    <scope>NUCLEOTIDE SEQUENCE [LARGE SCALE GENOMIC DNA]</scope>
    <source>
        <strain evidence="8 9">S0821</strain>
    </source>
</reference>
<dbReference type="InterPro" id="IPR050682">
    <property type="entry name" value="ModA/WtpA"/>
</dbReference>
<dbReference type="GO" id="GO:0030973">
    <property type="term" value="F:molybdate ion binding"/>
    <property type="evidence" value="ECO:0007669"/>
    <property type="project" value="TreeGrafter"/>
</dbReference>
<evidence type="ECO:0000313" key="9">
    <source>
        <dbReference type="Proteomes" id="UP000051221"/>
    </source>
</evidence>
<name>A0A0Q2R394_VIBFU</name>
<dbReference type="NCBIfam" id="NF007958">
    <property type="entry name" value="PRK10677.1"/>
    <property type="match status" value="1"/>
</dbReference>
<dbReference type="PANTHER" id="PTHR30632">
    <property type="entry name" value="MOLYBDATE-BINDING PERIPLASMIC PROTEIN"/>
    <property type="match status" value="1"/>
</dbReference>